<accession>A0A8R1UBC2</accession>
<dbReference type="PROSITE" id="PS50181">
    <property type="entry name" value="FBOX"/>
    <property type="match status" value="1"/>
</dbReference>
<dbReference type="AlphaFoldDB" id="A0A2A6C6R8"/>
<reference evidence="1" key="2">
    <citation type="submission" date="2022-06" db="UniProtKB">
        <authorList>
            <consortium name="EnsemblMetazoa"/>
        </authorList>
    </citation>
    <scope>IDENTIFICATION</scope>
    <source>
        <strain evidence="1">PS312</strain>
    </source>
</reference>
<protein>
    <submittedName>
        <fullName evidence="1">F-box domain-containing protein</fullName>
    </submittedName>
</protein>
<sequence>MQTTSSTIWPTRPRVSSMTFAARRVYSSRRLTYRIFAYPSYSCPAWSLSRQAAQYAFLVLLNGCFQSDQLRSIYYAFKRTTCCPSKSALTLLPLHLPVKLSNMESLPNLPNEIWSSIIEYLSADDRKSIASVDNKFQALEGKTGYRRFVNVKIASINDDDISATARSTVIEEKIPSNEIIPFLIHATTDKLEIAGRMNEQAEMKVKDSTKTLKFKTLDLEICDDRSYGLMNELIRGKDNTNEVVMRLNIADGDAKMDNSFLLDLPSIDKVNIYETINNEFFINDEMLINLARISSSWLSINILHSDITATGLASIFEMMYISREKKMVICYAQFMEFFDFFEALRQDSRFALLSSARVAHIATGATFSYDQASAIPQPEESCQCILHFCSANSVPELESLLPN</sequence>
<organism evidence="1 2">
    <name type="scientific">Pristionchus pacificus</name>
    <name type="common">Parasitic nematode worm</name>
    <dbReference type="NCBI Taxonomy" id="54126"/>
    <lineage>
        <taxon>Eukaryota</taxon>
        <taxon>Metazoa</taxon>
        <taxon>Ecdysozoa</taxon>
        <taxon>Nematoda</taxon>
        <taxon>Chromadorea</taxon>
        <taxon>Rhabditida</taxon>
        <taxon>Rhabditina</taxon>
        <taxon>Diplogasteromorpha</taxon>
        <taxon>Diplogasteroidea</taxon>
        <taxon>Neodiplogasteridae</taxon>
        <taxon>Pristionchus</taxon>
    </lineage>
</organism>
<accession>A0A2A6C6R8</accession>
<evidence type="ECO:0000313" key="2">
    <source>
        <dbReference type="Proteomes" id="UP000005239"/>
    </source>
</evidence>
<proteinExistence type="predicted"/>
<gene>
    <name evidence="1" type="primary">WBGene00107258</name>
</gene>
<dbReference type="EnsemblMetazoa" id="PPA17704.1">
    <property type="protein sequence ID" value="PPA17704.1"/>
    <property type="gene ID" value="WBGene00107258"/>
</dbReference>
<dbReference type="InterPro" id="IPR001810">
    <property type="entry name" value="F-box_dom"/>
</dbReference>
<evidence type="ECO:0000313" key="1">
    <source>
        <dbReference type="EnsemblMetazoa" id="PPA17704.1"/>
    </source>
</evidence>
<reference evidence="2" key="1">
    <citation type="journal article" date="2008" name="Nat. Genet.">
        <title>The Pristionchus pacificus genome provides a unique perspective on nematode lifestyle and parasitism.</title>
        <authorList>
            <person name="Dieterich C."/>
            <person name="Clifton S.W."/>
            <person name="Schuster L.N."/>
            <person name="Chinwalla A."/>
            <person name="Delehaunty K."/>
            <person name="Dinkelacker I."/>
            <person name="Fulton L."/>
            <person name="Fulton R."/>
            <person name="Godfrey J."/>
            <person name="Minx P."/>
            <person name="Mitreva M."/>
            <person name="Roeseler W."/>
            <person name="Tian H."/>
            <person name="Witte H."/>
            <person name="Yang S.P."/>
            <person name="Wilson R.K."/>
            <person name="Sommer R.J."/>
        </authorList>
    </citation>
    <scope>NUCLEOTIDE SEQUENCE [LARGE SCALE GENOMIC DNA]</scope>
    <source>
        <strain evidence="2">PS312</strain>
    </source>
</reference>
<dbReference type="Proteomes" id="UP000005239">
    <property type="component" value="Unassembled WGS sequence"/>
</dbReference>
<name>A0A2A6C6R8_PRIPA</name>
<keyword evidence="2" id="KW-1185">Reference proteome</keyword>